<sequence>MMVFIMKRELEMPTPLDPIVSEFATVEEAEAYDQWFREKIQAARDNPGPLIPHDEAMARIRNKLQAKIKEKEKARK</sequence>
<name>A0A158AIZ4_9BURK</name>
<dbReference type="EMBL" id="FCOX02000006">
    <property type="protein sequence ID" value="SAK57881.1"/>
    <property type="molecule type" value="Genomic_DNA"/>
</dbReference>
<dbReference type="Pfam" id="PF21217">
    <property type="entry name" value="PaaA2"/>
    <property type="match status" value="1"/>
</dbReference>
<evidence type="ECO:0000259" key="1">
    <source>
        <dbReference type="Pfam" id="PF21217"/>
    </source>
</evidence>
<comment type="caution">
    <text evidence="2">The sequence shown here is derived from an EMBL/GenBank/DDBJ whole genome shotgun (WGS) entry which is preliminary data.</text>
</comment>
<dbReference type="InterPro" id="IPR048851">
    <property type="entry name" value="PaaA2_dom"/>
</dbReference>
<organism evidence="2 3">
    <name type="scientific">Caballeronia calidae</name>
    <dbReference type="NCBI Taxonomy" id="1777139"/>
    <lineage>
        <taxon>Bacteria</taxon>
        <taxon>Pseudomonadati</taxon>
        <taxon>Pseudomonadota</taxon>
        <taxon>Betaproteobacteria</taxon>
        <taxon>Burkholderiales</taxon>
        <taxon>Burkholderiaceae</taxon>
        <taxon>Caballeronia</taxon>
    </lineage>
</organism>
<dbReference type="Proteomes" id="UP000071859">
    <property type="component" value="Unassembled WGS sequence"/>
</dbReference>
<proteinExistence type="predicted"/>
<evidence type="ECO:0000313" key="3">
    <source>
        <dbReference type="Proteomes" id="UP000071859"/>
    </source>
</evidence>
<dbReference type="AlphaFoldDB" id="A0A158AIZ4"/>
<protein>
    <recommendedName>
        <fullName evidence="1">Stability determinant domain-containing protein</fullName>
    </recommendedName>
</protein>
<evidence type="ECO:0000313" key="2">
    <source>
        <dbReference type="EMBL" id="SAK57881.1"/>
    </source>
</evidence>
<keyword evidence="3" id="KW-1185">Reference proteome</keyword>
<reference evidence="2" key="1">
    <citation type="submission" date="2016-01" db="EMBL/GenBank/DDBJ databases">
        <authorList>
            <person name="Peeters C."/>
        </authorList>
    </citation>
    <scope>NUCLEOTIDE SEQUENCE</scope>
    <source>
        <strain evidence="2">LMG 29321</strain>
    </source>
</reference>
<gene>
    <name evidence="2" type="ORF">AWB78_01689</name>
</gene>
<accession>A0A158AIZ4</accession>
<dbReference type="Gene3D" id="6.20.450.20">
    <property type="match status" value="1"/>
</dbReference>
<feature type="domain" description="Stability determinant" evidence="1">
    <location>
        <begin position="27"/>
        <end position="58"/>
    </location>
</feature>